<dbReference type="PANTHER" id="PTHR35794:SF2">
    <property type="entry name" value="CELL DIVISION PROTEIN DIVIVA"/>
    <property type="match status" value="1"/>
</dbReference>
<dbReference type="RefSeq" id="WP_092478344.1">
    <property type="nucleotide sequence ID" value="NZ_FOHN01000018.1"/>
</dbReference>
<keyword evidence="6" id="KW-0131">Cell cycle</keyword>
<evidence type="ECO:0000256" key="6">
    <source>
        <dbReference type="ARBA" id="ARBA00023306"/>
    </source>
</evidence>
<evidence type="ECO:0000313" key="9">
    <source>
        <dbReference type="Proteomes" id="UP000199800"/>
    </source>
</evidence>
<dbReference type="Proteomes" id="UP000199800">
    <property type="component" value="Unassembled WGS sequence"/>
</dbReference>
<dbReference type="Gene3D" id="6.10.250.660">
    <property type="match status" value="1"/>
</dbReference>
<dbReference type="STRING" id="29364.SAMN04487772_11810"/>
<accession>A0A1I0E1V4</accession>
<gene>
    <name evidence="8" type="ORF">SAMN04487772_11810</name>
</gene>
<evidence type="ECO:0000256" key="2">
    <source>
        <dbReference type="ARBA" id="ARBA00009008"/>
    </source>
</evidence>
<dbReference type="GO" id="GO:0051301">
    <property type="term" value="P:cell division"/>
    <property type="evidence" value="ECO:0007669"/>
    <property type="project" value="UniProtKB-KW"/>
</dbReference>
<protein>
    <submittedName>
        <fullName evidence="8">DivIVA protein</fullName>
    </submittedName>
</protein>
<evidence type="ECO:0000256" key="3">
    <source>
        <dbReference type="ARBA" id="ARBA00022490"/>
    </source>
</evidence>
<evidence type="ECO:0000256" key="1">
    <source>
        <dbReference type="ARBA" id="ARBA00004496"/>
    </source>
</evidence>
<comment type="similarity">
    <text evidence="2">Belongs to the DivIVA family.</text>
</comment>
<proteinExistence type="inferred from homology"/>
<dbReference type="Pfam" id="PF05103">
    <property type="entry name" value="DivIVA"/>
    <property type="match status" value="1"/>
</dbReference>
<keyword evidence="9" id="KW-1185">Reference proteome</keyword>
<dbReference type="EMBL" id="FOHN01000018">
    <property type="protein sequence ID" value="SET38819.1"/>
    <property type="molecule type" value="Genomic_DNA"/>
</dbReference>
<feature type="region of interest" description="Disordered" evidence="7">
    <location>
        <begin position="309"/>
        <end position="332"/>
    </location>
</feature>
<comment type="subcellular location">
    <subcellularLocation>
        <location evidence="1">Cytoplasm</location>
    </subcellularLocation>
</comment>
<dbReference type="NCBIfam" id="TIGR03544">
    <property type="entry name" value="DivI1A_domain"/>
    <property type="match status" value="1"/>
</dbReference>
<feature type="compositionally biased region" description="Basic and acidic residues" evidence="7">
    <location>
        <begin position="186"/>
        <end position="220"/>
    </location>
</feature>
<name>A0A1I0E1V4_9FIRM</name>
<dbReference type="InterPro" id="IPR007793">
    <property type="entry name" value="DivIVA_fam"/>
</dbReference>
<evidence type="ECO:0000256" key="5">
    <source>
        <dbReference type="ARBA" id="ARBA00023054"/>
    </source>
</evidence>
<dbReference type="GO" id="GO:0005737">
    <property type="term" value="C:cytoplasm"/>
    <property type="evidence" value="ECO:0007669"/>
    <property type="project" value="UniProtKB-SubCell"/>
</dbReference>
<dbReference type="InterPro" id="IPR019933">
    <property type="entry name" value="DivIVA_domain"/>
</dbReference>
<evidence type="ECO:0000256" key="4">
    <source>
        <dbReference type="ARBA" id="ARBA00022618"/>
    </source>
</evidence>
<dbReference type="PANTHER" id="PTHR35794">
    <property type="entry name" value="CELL DIVISION PROTEIN DIVIVA"/>
    <property type="match status" value="1"/>
</dbReference>
<feature type="region of interest" description="Disordered" evidence="7">
    <location>
        <begin position="186"/>
        <end position="266"/>
    </location>
</feature>
<organism evidence="8 9">
    <name type="scientific">[Clostridium] polysaccharolyticum</name>
    <dbReference type="NCBI Taxonomy" id="29364"/>
    <lineage>
        <taxon>Bacteria</taxon>
        <taxon>Bacillati</taxon>
        <taxon>Bacillota</taxon>
        <taxon>Clostridia</taxon>
        <taxon>Lachnospirales</taxon>
        <taxon>Lachnospiraceae</taxon>
    </lineage>
</organism>
<evidence type="ECO:0000256" key="7">
    <source>
        <dbReference type="SAM" id="MobiDB-lite"/>
    </source>
</evidence>
<keyword evidence="3" id="KW-0963">Cytoplasm</keyword>
<feature type="compositionally biased region" description="Basic and acidic residues" evidence="7">
    <location>
        <begin position="242"/>
        <end position="266"/>
    </location>
</feature>
<feature type="compositionally biased region" description="Basic and acidic residues" evidence="7">
    <location>
        <begin position="309"/>
        <end position="322"/>
    </location>
</feature>
<keyword evidence="5" id="KW-0175">Coiled coil</keyword>
<dbReference type="AlphaFoldDB" id="A0A1I0E1V4"/>
<dbReference type="OrthoDB" id="9815492at2"/>
<sequence length="332" mass="38442">MLTPIEIQGITFKTGRGYKKDDVDSFMKALHHDYEIMYKENMELKEKVSALNDGLKYYKNLEKTLQKALVLAEKTSEETKAAAQKHAETTEKEAKLKADKIIYDAKQELGTIEAKIQELLQNFEIYKLQFKQIVTSQMDLLNSNAFDIKKKEQALSEELEKKETAAAQKQPVSVKEDINQVEKAELKEEAEETKKEVKEKQKPQKKEEIKREIRKEDTARKIVRSGNSDLDIQRELASSIEALEKEEKEMKEQDEPDAKEIQKKNIKETAAVQEIKKEAKEEKREDLDSLDTQTDMEIKMLQKLLNEIRRGSDAEASDKDMDFEYVNADSND</sequence>
<evidence type="ECO:0000313" key="8">
    <source>
        <dbReference type="EMBL" id="SET38819.1"/>
    </source>
</evidence>
<reference evidence="8 9" key="1">
    <citation type="submission" date="2016-10" db="EMBL/GenBank/DDBJ databases">
        <authorList>
            <person name="de Groot N.N."/>
        </authorList>
    </citation>
    <scope>NUCLEOTIDE SEQUENCE [LARGE SCALE GENOMIC DNA]</scope>
    <source>
        <strain evidence="8 9">DSM 1801</strain>
    </source>
</reference>
<keyword evidence="4" id="KW-0132">Cell division</keyword>